<dbReference type="GO" id="GO:0005524">
    <property type="term" value="F:ATP binding"/>
    <property type="evidence" value="ECO:0007669"/>
    <property type="project" value="UniProtKB-KW"/>
</dbReference>
<evidence type="ECO:0000313" key="7">
    <source>
        <dbReference type="Proteomes" id="UP000004358"/>
    </source>
</evidence>
<proteinExistence type="predicted"/>
<dbReference type="STRING" id="314230.DSM3645_09167"/>
<dbReference type="Proteomes" id="UP000004358">
    <property type="component" value="Unassembled WGS sequence"/>
</dbReference>
<comment type="subunit">
    <text evidence="1">Homodimer.</text>
</comment>
<gene>
    <name evidence="6" type="ORF">DSM3645_09167</name>
</gene>
<organism evidence="6 7">
    <name type="scientific">Blastopirellula marina DSM 3645</name>
    <dbReference type="NCBI Taxonomy" id="314230"/>
    <lineage>
        <taxon>Bacteria</taxon>
        <taxon>Pseudomonadati</taxon>
        <taxon>Planctomycetota</taxon>
        <taxon>Planctomycetia</taxon>
        <taxon>Pirellulales</taxon>
        <taxon>Pirellulaceae</taxon>
        <taxon>Blastopirellula</taxon>
    </lineage>
</organism>
<dbReference type="SUPFAM" id="SSF55681">
    <property type="entry name" value="Class II aaRS and biotin synthetases"/>
    <property type="match status" value="1"/>
</dbReference>
<dbReference type="Pfam" id="PF00152">
    <property type="entry name" value="tRNA-synt_2"/>
    <property type="match status" value="1"/>
</dbReference>
<evidence type="ECO:0000256" key="4">
    <source>
        <dbReference type="ARBA" id="ARBA00022840"/>
    </source>
</evidence>
<dbReference type="AlphaFoldDB" id="A3ZLC4"/>
<dbReference type="Gene3D" id="3.30.930.10">
    <property type="entry name" value="Bira Bifunctional Protein, Domain 2"/>
    <property type="match status" value="1"/>
</dbReference>
<dbReference type="RefSeq" id="WP_002655427.1">
    <property type="nucleotide sequence ID" value="NZ_CH672377.1"/>
</dbReference>
<dbReference type="NCBIfam" id="TIGR00462">
    <property type="entry name" value="genX"/>
    <property type="match status" value="1"/>
</dbReference>
<evidence type="ECO:0000256" key="3">
    <source>
        <dbReference type="ARBA" id="ARBA00022741"/>
    </source>
</evidence>
<dbReference type="NCBIfam" id="NF006828">
    <property type="entry name" value="PRK09350.1"/>
    <property type="match status" value="1"/>
</dbReference>
<dbReference type="HOGENOM" id="CLU_008255_1_1_0"/>
<keyword evidence="4" id="KW-0067">ATP-binding</keyword>
<protein>
    <submittedName>
        <fullName evidence="6">Lysyl-tRNA synthetase</fullName>
        <ecNumber evidence="6">6.1.1.6</ecNumber>
    </submittedName>
</protein>
<dbReference type="PANTHER" id="PTHR42918">
    <property type="entry name" value="LYSYL-TRNA SYNTHETASE"/>
    <property type="match status" value="1"/>
</dbReference>
<comment type="caution">
    <text evidence="6">The sequence shown here is derived from an EMBL/GenBank/DDBJ whole genome shotgun (WGS) entry which is preliminary data.</text>
</comment>
<accession>A3ZLC4</accession>
<dbReference type="GO" id="GO:0006430">
    <property type="term" value="P:lysyl-tRNA aminoacylation"/>
    <property type="evidence" value="ECO:0007669"/>
    <property type="project" value="InterPro"/>
</dbReference>
<dbReference type="GO" id="GO:0000049">
    <property type="term" value="F:tRNA binding"/>
    <property type="evidence" value="ECO:0007669"/>
    <property type="project" value="TreeGrafter"/>
</dbReference>
<reference evidence="6 7" key="1">
    <citation type="submission" date="2006-02" db="EMBL/GenBank/DDBJ databases">
        <authorList>
            <person name="Amann R."/>
            <person name="Ferriera S."/>
            <person name="Johnson J."/>
            <person name="Kravitz S."/>
            <person name="Halpern A."/>
            <person name="Remington K."/>
            <person name="Beeson K."/>
            <person name="Tran B."/>
            <person name="Rogers Y.-H."/>
            <person name="Friedman R."/>
            <person name="Venter J.C."/>
        </authorList>
    </citation>
    <scope>NUCLEOTIDE SEQUENCE [LARGE SCALE GENOMIC DNA]</scope>
    <source>
        <strain evidence="6 7">DSM 3645</strain>
    </source>
</reference>
<dbReference type="PROSITE" id="PS50862">
    <property type="entry name" value="AA_TRNA_LIGASE_II"/>
    <property type="match status" value="1"/>
</dbReference>
<dbReference type="PANTHER" id="PTHR42918:SF6">
    <property type="entry name" value="ELONGATION FACTOR P--(R)-BETA-LYSINE LIGASE"/>
    <property type="match status" value="1"/>
</dbReference>
<dbReference type="GO" id="GO:0005829">
    <property type="term" value="C:cytosol"/>
    <property type="evidence" value="ECO:0007669"/>
    <property type="project" value="TreeGrafter"/>
</dbReference>
<evidence type="ECO:0000256" key="1">
    <source>
        <dbReference type="ARBA" id="ARBA00011738"/>
    </source>
</evidence>
<name>A3ZLC4_9BACT</name>
<dbReference type="EMBL" id="AANZ01000001">
    <property type="protein sequence ID" value="EAQ82557.1"/>
    <property type="molecule type" value="Genomic_DNA"/>
</dbReference>
<sequence>MPDDFSTPETWRPTCSLEKLHARSELLQQVRAFFLSREFLEVETPLLSHDSVIDRHLDPLSVTLFPDPRRPEEGKKLWLQTSPEFGMKRLLAAGATSIFQIGKAFRGAEMGERHNVEFTMLEWYRVGDGYAAGRKLLADLAGEVLGDKVEMLTYAEAFQQQLGVDPHRASGNELLSVALQNQVPTPDSYDGSDCDLLRELLLTELIEPHLGATAPTILYDYPASQAALAQVSTDDPPIAERFELYVQGVELANGYHELLDAELLRQRNQTNNQARGEDGKYRLPEASRLLEAMEFGLPACSGTALGMDRLLMVKTGARSLAEVLSFPIDRA</sequence>
<keyword evidence="3" id="KW-0547">Nucleotide-binding</keyword>
<dbReference type="EC" id="6.1.1.6" evidence="6"/>
<keyword evidence="2 6" id="KW-0436">Ligase</keyword>
<dbReference type="eggNOG" id="COG2269">
    <property type="taxonomic scope" value="Bacteria"/>
</dbReference>
<keyword evidence="6" id="KW-0030">Aminoacyl-tRNA synthetase</keyword>
<dbReference type="InterPro" id="IPR006195">
    <property type="entry name" value="aa-tRNA-synth_II"/>
</dbReference>
<evidence type="ECO:0000313" key="6">
    <source>
        <dbReference type="EMBL" id="EAQ82557.1"/>
    </source>
</evidence>
<evidence type="ECO:0000259" key="5">
    <source>
        <dbReference type="PROSITE" id="PS50862"/>
    </source>
</evidence>
<dbReference type="OrthoDB" id="9802326at2"/>
<dbReference type="InterPro" id="IPR004364">
    <property type="entry name" value="Aa-tRNA-synt_II"/>
</dbReference>
<evidence type="ECO:0000256" key="2">
    <source>
        <dbReference type="ARBA" id="ARBA00022598"/>
    </source>
</evidence>
<dbReference type="FunFam" id="3.30.930.10:FF:000017">
    <property type="entry name" value="Elongation factor P--(R)-beta-lysine ligase"/>
    <property type="match status" value="1"/>
</dbReference>
<feature type="domain" description="Aminoacyl-transfer RNA synthetases class-II family profile" evidence="5">
    <location>
        <begin position="23"/>
        <end position="327"/>
    </location>
</feature>
<dbReference type="InterPro" id="IPR045864">
    <property type="entry name" value="aa-tRNA-synth_II/BPL/LPL"/>
</dbReference>
<dbReference type="InterPro" id="IPR004525">
    <property type="entry name" value="EpmA"/>
</dbReference>
<dbReference type="GO" id="GO:0004824">
    <property type="term" value="F:lysine-tRNA ligase activity"/>
    <property type="evidence" value="ECO:0007669"/>
    <property type="project" value="UniProtKB-EC"/>
</dbReference>